<dbReference type="PANTHER" id="PTHR24171">
    <property type="entry name" value="ANKYRIN REPEAT DOMAIN-CONTAINING PROTEIN 39-RELATED"/>
    <property type="match status" value="1"/>
</dbReference>
<dbReference type="OrthoDB" id="498523at2759"/>
<feature type="compositionally biased region" description="Polar residues" evidence="4">
    <location>
        <begin position="542"/>
        <end position="552"/>
    </location>
</feature>
<dbReference type="PANTHER" id="PTHR24171:SF8">
    <property type="entry name" value="BRCA1-ASSOCIATED RING DOMAIN PROTEIN 1"/>
    <property type="match status" value="1"/>
</dbReference>
<evidence type="ECO:0000256" key="2">
    <source>
        <dbReference type="ARBA" id="ARBA00023043"/>
    </source>
</evidence>
<keyword evidence="6" id="KW-1185">Reference proteome</keyword>
<feature type="compositionally biased region" description="Basic and acidic residues" evidence="4">
    <location>
        <begin position="553"/>
        <end position="562"/>
    </location>
</feature>
<feature type="region of interest" description="Disordered" evidence="4">
    <location>
        <begin position="539"/>
        <end position="634"/>
    </location>
</feature>
<organism evidence="5 6">
    <name type="scientific">Micromonas commoda (strain RCC299 / NOUM17 / CCMP2709)</name>
    <name type="common">Picoplanktonic green alga</name>
    <dbReference type="NCBI Taxonomy" id="296587"/>
    <lineage>
        <taxon>Eukaryota</taxon>
        <taxon>Viridiplantae</taxon>
        <taxon>Chlorophyta</taxon>
        <taxon>Mamiellophyceae</taxon>
        <taxon>Mamiellales</taxon>
        <taxon>Mamiellaceae</taxon>
        <taxon>Micromonas</taxon>
    </lineage>
</organism>
<dbReference type="PROSITE" id="PS50088">
    <property type="entry name" value="ANK_REPEAT"/>
    <property type="match status" value="2"/>
</dbReference>
<dbReference type="GO" id="GO:0085020">
    <property type="term" value="P:protein K6-linked ubiquitination"/>
    <property type="evidence" value="ECO:0007669"/>
    <property type="project" value="TreeGrafter"/>
</dbReference>
<evidence type="ECO:0000313" key="5">
    <source>
        <dbReference type="EMBL" id="ACO68475.1"/>
    </source>
</evidence>
<sequence>MFLEAGSHDCFALDRFGHVPHSDVNSWLSLRQKQMDELRTCHREQFLSLRSKIRSLEIEAGIASDANPFLRERQQMLLTSKKYGEAYEQLKVITDIVLSNFELLSNDFFGKNALLVHRKTQRSSTERSIKRLLEQHIQQEEHFHKLFESELNSLELKKTRAPQSQLSHKHGSEKHVDAKEPLPKSIFEDVPNDQEVGGGEFRGAHYSEEHGNGTTAPNLREEPSINAHMDQRLTVNRAGYALFDGKTRPAFSPSLPVDCKPTSGPQLMASAPNCRGGPSAFRYKLHDLADKLYRTESSLSPRRVLRKCSRVDDEFGQAHDDSDDFSARAVNDPNKSESSLYISNGLRKIPGCWQIPCVYPQSTSEPRCSDGDHGSTSVGRLENAAEALLSAASALLGSRVTGTNISTAVNESIQGKPKFGRASLEDDTFEIDPVSKTNPDSRFQTRRSHPLVSEIDPGVHNACAKTLGFKVSKSSPDIFSEDISGDDVLALPTSCPVSTCTVPRLEMKKLSFVAESPDLATGSADHVLLDKNDRGLEHLNRTQRSLPRSTQITERRSAKETKYVFGGDSPTPAGPNGRAPAARLLIDRARPSAENTEHRKCQTDPWGQSKGSHIPENQKSQDAASNEADLQPDSPQARIPCLLDFRTSYLPHLYLSMIHSNTDKYLFIYTSSRFKRSTIQAIQDRPESAQLSIPCSRHLMQIVGSPQKIFATFFHMLDMGSTSRSVVELLKGGCPAEGRDQFGNTPLIIACQNGNARIVKALIRHGALINSQNKQGCTGLHYCIAYGFNALSDYLISKGANDKILNKLGLSPYEGIK</sequence>
<feature type="region of interest" description="Disordered" evidence="4">
    <location>
        <begin position="188"/>
        <end position="220"/>
    </location>
</feature>
<reference evidence="5 6" key="1">
    <citation type="journal article" date="2009" name="Science">
        <title>Green evolution and dynamic adaptations revealed by genomes of the marine picoeukaryotes Micromonas.</title>
        <authorList>
            <person name="Worden A.Z."/>
            <person name="Lee J.H."/>
            <person name="Mock T."/>
            <person name="Rouze P."/>
            <person name="Simmons M.P."/>
            <person name="Aerts A.L."/>
            <person name="Allen A.E."/>
            <person name="Cuvelier M.L."/>
            <person name="Derelle E."/>
            <person name="Everett M.V."/>
            <person name="Foulon E."/>
            <person name="Grimwood J."/>
            <person name="Gundlach H."/>
            <person name="Henrissat B."/>
            <person name="Napoli C."/>
            <person name="McDonald S.M."/>
            <person name="Parker M.S."/>
            <person name="Rombauts S."/>
            <person name="Salamov A."/>
            <person name="Von Dassow P."/>
            <person name="Badger J.H."/>
            <person name="Coutinho P.M."/>
            <person name="Demir E."/>
            <person name="Dubchak I."/>
            <person name="Gentemann C."/>
            <person name="Eikrem W."/>
            <person name="Gready J.E."/>
            <person name="John U."/>
            <person name="Lanier W."/>
            <person name="Lindquist E.A."/>
            <person name="Lucas S."/>
            <person name="Mayer K.F."/>
            <person name="Moreau H."/>
            <person name="Not F."/>
            <person name="Otillar R."/>
            <person name="Panaud O."/>
            <person name="Pangilinan J."/>
            <person name="Paulsen I."/>
            <person name="Piegu B."/>
            <person name="Poliakov A."/>
            <person name="Robbens S."/>
            <person name="Schmutz J."/>
            <person name="Toulza E."/>
            <person name="Wyss T."/>
            <person name="Zelensky A."/>
            <person name="Zhou K."/>
            <person name="Armbrust E.V."/>
            <person name="Bhattacharya D."/>
            <person name="Goodenough U.W."/>
            <person name="Van de Peer Y."/>
            <person name="Grigoriev I.V."/>
        </authorList>
    </citation>
    <scope>NUCLEOTIDE SEQUENCE [LARGE SCALE GENOMIC DNA]</scope>
    <source>
        <strain evidence="6">RCC299 / NOUM17</strain>
    </source>
</reference>
<dbReference type="RefSeq" id="XP_002507217.1">
    <property type="nucleotide sequence ID" value="XM_002507171.1"/>
</dbReference>
<evidence type="ECO:0000256" key="1">
    <source>
        <dbReference type="ARBA" id="ARBA00022737"/>
    </source>
</evidence>
<evidence type="ECO:0000256" key="3">
    <source>
        <dbReference type="PROSITE-ProRule" id="PRU00023"/>
    </source>
</evidence>
<dbReference type="KEGG" id="mis:MICPUN_55237"/>
<dbReference type="Pfam" id="PF12796">
    <property type="entry name" value="Ank_2"/>
    <property type="match status" value="1"/>
</dbReference>
<feature type="compositionally biased region" description="Low complexity" evidence="4">
    <location>
        <begin position="570"/>
        <end position="583"/>
    </location>
</feature>
<dbReference type="EMBL" id="CP001574">
    <property type="protein sequence ID" value="ACO68475.1"/>
    <property type="molecule type" value="Genomic_DNA"/>
</dbReference>
<feature type="repeat" description="ANK" evidence="3">
    <location>
        <begin position="742"/>
        <end position="774"/>
    </location>
</feature>
<dbReference type="InParanoid" id="C1FDZ0"/>
<dbReference type="eggNOG" id="KOG0504">
    <property type="taxonomic scope" value="Eukaryota"/>
</dbReference>
<keyword evidence="1" id="KW-0677">Repeat</keyword>
<dbReference type="Proteomes" id="UP000002009">
    <property type="component" value="Chromosome 1"/>
</dbReference>
<dbReference type="InterPro" id="IPR036770">
    <property type="entry name" value="Ankyrin_rpt-contain_sf"/>
</dbReference>
<dbReference type="SUPFAM" id="SSF48403">
    <property type="entry name" value="Ankyrin repeat"/>
    <property type="match status" value="1"/>
</dbReference>
<dbReference type="InterPro" id="IPR002110">
    <property type="entry name" value="Ankyrin_rpt"/>
</dbReference>
<dbReference type="STRING" id="296587.C1FDZ0"/>
<protein>
    <submittedName>
        <fullName evidence="5">Uncharacterized protein</fullName>
    </submittedName>
</protein>
<evidence type="ECO:0000313" key="6">
    <source>
        <dbReference type="Proteomes" id="UP000002009"/>
    </source>
</evidence>
<dbReference type="GO" id="GO:0004842">
    <property type="term" value="F:ubiquitin-protein transferase activity"/>
    <property type="evidence" value="ECO:0007669"/>
    <property type="project" value="TreeGrafter"/>
</dbReference>
<dbReference type="AlphaFoldDB" id="C1FDZ0"/>
<name>C1FDZ0_MICCC</name>
<feature type="compositionally biased region" description="Polar residues" evidence="4">
    <location>
        <begin position="605"/>
        <end position="624"/>
    </location>
</feature>
<feature type="region of interest" description="Disordered" evidence="4">
    <location>
        <begin position="159"/>
        <end position="178"/>
    </location>
</feature>
<dbReference type="PROSITE" id="PS50297">
    <property type="entry name" value="ANK_REP_REGION"/>
    <property type="match status" value="1"/>
</dbReference>
<dbReference type="Gene3D" id="1.25.40.20">
    <property type="entry name" value="Ankyrin repeat-containing domain"/>
    <property type="match status" value="1"/>
</dbReference>
<feature type="compositionally biased region" description="Basic and acidic residues" evidence="4">
    <location>
        <begin position="585"/>
        <end position="602"/>
    </location>
</feature>
<proteinExistence type="predicted"/>
<feature type="repeat" description="ANK" evidence="3">
    <location>
        <begin position="775"/>
        <end position="807"/>
    </location>
</feature>
<keyword evidence="2 3" id="KW-0040">ANK repeat</keyword>
<gene>
    <name evidence="5" type="ORF">MICPUN_55237</name>
</gene>
<dbReference type="SMART" id="SM00248">
    <property type="entry name" value="ANK"/>
    <property type="match status" value="2"/>
</dbReference>
<dbReference type="GeneID" id="8250531"/>
<accession>C1FDZ0</accession>
<feature type="compositionally biased region" description="Basic and acidic residues" evidence="4">
    <location>
        <begin position="202"/>
        <end position="211"/>
    </location>
</feature>
<evidence type="ECO:0000256" key="4">
    <source>
        <dbReference type="SAM" id="MobiDB-lite"/>
    </source>
</evidence>